<comment type="caution">
    <text evidence="1">The sequence shown here is derived from an EMBL/GenBank/DDBJ whole genome shotgun (WGS) entry which is preliminary data.</text>
</comment>
<protein>
    <submittedName>
        <fullName evidence="1">Helix-turn-helix domain-containing protein</fullName>
    </submittedName>
</protein>
<dbReference type="EMBL" id="JBIMPM010000052">
    <property type="protein sequence ID" value="MFH5255308.1"/>
    <property type="molecule type" value="Genomic_DNA"/>
</dbReference>
<dbReference type="Gene3D" id="1.10.260.40">
    <property type="entry name" value="lambda repressor-like DNA-binding domains"/>
    <property type="match status" value="1"/>
</dbReference>
<gene>
    <name evidence="1" type="ORF">ACGTRS_29170</name>
</gene>
<name>A0ABW7LF94_9BURK</name>
<dbReference type="CDD" id="cd00093">
    <property type="entry name" value="HTH_XRE"/>
    <property type="match status" value="1"/>
</dbReference>
<dbReference type="SUPFAM" id="SSF47413">
    <property type="entry name" value="lambda repressor-like DNA-binding domains"/>
    <property type="match status" value="1"/>
</dbReference>
<dbReference type="InterPro" id="IPR010982">
    <property type="entry name" value="Lambda_DNA-bd_dom_sf"/>
</dbReference>
<evidence type="ECO:0000313" key="2">
    <source>
        <dbReference type="Proteomes" id="UP001609186"/>
    </source>
</evidence>
<dbReference type="Proteomes" id="UP001609186">
    <property type="component" value="Unassembled WGS sequence"/>
</dbReference>
<sequence>MMFVISITIDLMIDFTSMKVNQAVAASPAALAEAARVGEALTRLRISRRVQQNEAATRAGLSRNTAYRIEKGDPGVALGQWLRYLDAIAPGTTLLELLSGTDPSLKTQAARERSRRVRSLTDNELKDLDF</sequence>
<reference evidence="1 2" key="1">
    <citation type="submission" date="2024-10" db="EMBL/GenBank/DDBJ databases">
        <title>Burkholderia semiarida in Mexico.</title>
        <authorList>
            <person name="Estrada P."/>
        </authorList>
    </citation>
    <scope>NUCLEOTIDE SEQUENCE [LARGE SCALE GENOMIC DNA]</scope>
    <source>
        <strain evidence="1 2">CLM7-1</strain>
    </source>
</reference>
<organism evidence="1 2">
    <name type="scientific">Burkholderia semiarida</name>
    <dbReference type="NCBI Taxonomy" id="2843303"/>
    <lineage>
        <taxon>Bacteria</taxon>
        <taxon>Pseudomonadati</taxon>
        <taxon>Pseudomonadota</taxon>
        <taxon>Betaproteobacteria</taxon>
        <taxon>Burkholderiales</taxon>
        <taxon>Burkholderiaceae</taxon>
        <taxon>Burkholderia</taxon>
        <taxon>Burkholderia cepacia complex</taxon>
    </lineage>
</organism>
<keyword evidence="2" id="KW-1185">Reference proteome</keyword>
<dbReference type="Pfam" id="PF13560">
    <property type="entry name" value="HTH_31"/>
    <property type="match status" value="1"/>
</dbReference>
<dbReference type="RefSeq" id="WP_226233669.1">
    <property type="nucleotide sequence ID" value="NZ_JBIMPM010000052.1"/>
</dbReference>
<accession>A0ABW7LF94</accession>
<proteinExistence type="predicted"/>
<evidence type="ECO:0000313" key="1">
    <source>
        <dbReference type="EMBL" id="MFH5255308.1"/>
    </source>
</evidence>
<dbReference type="InterPro" id="IPR001387">
    <property type="entry name" value="Cro/C1-type_HTH"/>
</dbReference>